<evidence type="ECO:0000313" key="3">
    <source>
        <dbReference type="Proteomes" id="UP000093309"/>
    </source>
</evidence>
<organism evidence="2 3">
    <name type="scientific">Paenibacillus pectinilyticus</name>
    <dbReference type="NCBI Taxonomy" id="512399"/>
    <lineage>
        <taxon>Bacteria</taxon>
        <taxon>Bacillati</taxon>
        <taxon>Bacillota</taxon>
        <taxon>Bacilli</taxon>
        <taxon>Bacillales</taxon>
        <taxon>Paenibacillaceae</taxon>
        <taxon>Paenibacillus</taxon>
    </lineage>
</organism>
<keyword evidence="1" id="KW-1133">Transmembrane helix</keyword>
<reference evidence="3" key="1">
    <citation type="submission" date="2016-05" db="EMBL/GenBank/DDBJ databases">
        <title>Paenibacillus oryzae. sp. nov., isolated from the rice root.</title>
        <authorList>
            <person name="Zhang J."/>
            <person name="Zhang X."/>
        </authorList>
    </citation>
    <scope>NUCLEOTIDE SEQUENCE [LARGE SCALE GENOMIC DNA]</scope>
    <source>
        <strain evidence="3">KCTC13222</strain>
    </source>
</reference>
<keyword evidence="1" id="KW-0812">Transmembrane</keyword>
<evidence type="ECO:0000256" key="1">
    <source>
        <dbReference type="SAM" id="Phobius"/>
    </source>
</evidence>
<gene>
    <name evidence="2" type="ORF">A8709_05605</name>
</gene>
<dbReference type="EMBL" id="LYPC01000028">
    <property type="protein sequence ID" value="OCT11159.1"/>
    <property type="molecule type" value="Genomic_DNA"/>
</dbReference>
<accession>A0A1C0ZSV0</accession>
<sequence>MTGIFNISFLLLLVGSFILDRKMLLQARTGIKLIYGIAVVSILVSLTCNYFHVILPMPAHFFVQQVSPWLSRVLGFST</sequence>
<feature type="transmembrane region" description="Helical" evidence="1">
    <location>
        <begin position="33"/>
        <end position="55"/>
    </location>
</feature>
<dbReference type="AlphaFoldDB" id="A0A1C0ZSV0"/>
<comment type="caution">
    <text evidence="2">The sequence shown here is derived from an EMBL/GenBank/DDBJ whole genome shotgun (WGS) entry which is preliminary data.</text>
</comment>
<keyword evidence="3" id="KW-1185">Reference proteome</keyword>
<proteinExistence type="predicted"/>
<name>A0A1C0ZSV0_9BACL</name>
<dbReference type="RefSeq" id="WP_065857933.1">
    <property type="nucleotide sequence ID" value="NZ_LYPC01000028.1"/>
</dbReference>
<dbReference type="OrthoDB" id="2658073at2"/>
<feature type="transmembrane region" description="Helical" evidence="1">
    <location>
        <begin position="6"/>
        <end position="21"/>
    </location>
</feature>
<protein>
    <submittedName>
        <fullName evidence="2">Uncharacterized protein</fullName>
    </submittedName>
</protein>
<keyword evidence="1" id="KW-0472">Membrane</keyword>
<dbReference type="Proteomes" id="UP000093309">
    <property type="component" value="Unassembled WGS sequence"/>
</dbReference>
<evidence type="ECO:0000313" key="2">
    <source>
        <dbReference type="EMBL" id="OCT11159.1"/>
    </source>
</evidence>
<dbReference type="STRING" id="512399.A8709_05605"/>